<evidence type="ECO:0000256" key="3">
    <source>
        <dbReference type="ARBA" id="ARBA00012058"/>
    </source>
</evidence>
<sequence>MSTIQRIAAREILDCHGFPCVEVDVVTNDGIFRASAPNGRFSISSFEPKEIHDGDINRYLGKGVLKAIKNIEEEIAPTLKGMDPTEQEKIDTQHLDGAKNEWGYTKENLGANSILAVSMAVCRAGASAKNLPLYKYIATLGKYTTTKMAIPIPVRVNSPVYYYNILTFTIVHGGWNVENKLAYESFMILPIGATSFKEALKMGFEVYNQCKKVIKRKYGISATSVTRDGSFCKLPFHDNEEVLSLLLQAIEKLNLKKKIAIAINAAASEFHYIMKKFYNLRFKFSSKEKSNSKLSSEELALHYKTSCGNFPILAIEDPFGSTDWRSFTNITNQLGNEIKIVGEDLLVSNLKRLALAIDRKACNAISLKLSQLGTITEAIEICALAHSHNFGISISYSPGETTDSFIADLAVGVCAGCNLHFEKIPNKYIYFVVTDRIKSGAPCRSEYTSKYNQLLRIEEDLDGNSTFAGKNFPKVT</sequence>
<keyword evidence="7" id="KW-0456">Lyase</keyword>
<dbReference type="Gene3D" id="3.20.20.120">
    <property type="entry name" value="Enolase-like C-terminal domain"/>
    <property type="match status" value="1"/>
</dbReference>
<evidence type="ECO:0000256" key="7">
    <source>
        <dbReference type="ARBA" id="ARBA00023239"/>
    </source>
</evidence>
<dbReference type="InterPro" id="IPR020811">
    <property type="entry name" value="Enolase_N"/>
</dbReference>
<dbReference type="SMART" id="SM01192">
    <property type="entry name" value="Enolase_C"/>
    <property type="match status" value="1"/>
</dbReference>
<dbReference type="PRINTS" id="PR00148">
    <property type="entry name" value="ENOLASE"/>
</dbReference>
<protein>
    <recommendedName>
        <fullName evidence="4">Enolase</fullName>
        <ecNumber evidence="3">4.2.1.11</ecNumber>
    </recommendedName>
</protein>
<feature type="domain" description="Enolase C-terminal TIM barrel" evidence="8">
    <location>
        <begin position="163"/>
        <end position="475"/>
    </location>
</feature>
<keyword evidence="6" id="KW-0324">Glycolysis</keyword>
<dbReference type="Gene3D" id="3.30.390.10">
    <property type="entry name" value="Enolase-like, N-terminal domain"/>
    <property type="match status" value="1"/>
</dbReference>
<evidence type="ECO:0000256" key="6">
    <source>
        <dbReference type="ARBA" id="ARBA00023152"/>
    </source>
</evidence>
<evidence type="ECO:0000259" key="8">
    <source>
        <dbReference type="SMART" id="SM01192"/>
    </source>
</evidence>
<evidence type="ECO:0000256" key="4">
    <source>
        <dbReference type="ARBA" id="ARBA00017068"/>
    </source>
</evidence>
<comment type="similarity">
    <text evidence="2">Belongs to the enolase family.</text>
</comment>
<keyword evidence="11" id="KW-1185">Reference proteome</keyword>
<dbReference type="PIRSF" id="PIRSF001400">
    <property type="entry name" value="Enolase"/>
    <property type="match status" value="1"/>
</dbReference>
<dbReference type="InterPro" id="IPR020810">
    <property type="entry name" value="Enolase_C"/>
</dbReference>
<dbReference type="SUPFAM" id="SSF54826">
    <property type="entry name" value="Enolase N-terminal domain-like"/>
    <property type="match status" value="1"/>
</dbReference>
<dbReference type="SUPFAM" id="SSF51604">
    <property type="entry name" value="Enolase C-terminal domain-like"/>
    <property type="match status" value="1"/>
</dbReference>
<dbReference type="InterPro" id="IPR029017">
    <property type="entry name" value="Enolase-like_N"/>
</dbReference>
<evidence type="ECO:0000256" key="5">
    <source>
        <dbReference type="ARBA" id="ARBA00022842"/>
    </source>
</evidence>
<proteinExistence type="inferred from homology"/>
<organism evidence="10 11">
    <name type="scientific">Cardiosporidium cionae</name>
    <dbReference type="NCBI Taxonomy" id="476202"/>
    <lineage>
        <taxon>Eukaryota</taxon>
        <taxon>Sar</taxon>
        <taxon>Alveolata</taxon>
        <taxon>Apicomplexa</taxon>
        <taxon>Aconoidasida</taxon>
        <taxon>Nephromycida</taxon>
        <taxon>Cardiosporidium</taxon>
    </lineage>
</organism>
<comment type="pathway">
    <text evidence="1">Carbohydrate degradation; glycolysis; pyruvate from D-glyceraldehyde 3-phosphate: step 4/5.</text>
</comment>
<dbReference type="Pfam" id="PF03952">
    <property type="entry name" value="Enolase_N"/>
    <property type="match status" value="1"/>
</dbReference>
<dbReference type="InterPro" id="IPR000941">
    <property type="entry name" value="Enolase"/>
</dbReference>
<name>A0ABQ7JBU5_9APIC</name>
<reference evidence="10 11" key="1">
    <citation type="journal article" date="2020" name="bioRxiv">
        <title>Metabolic contributions of an alphaproteobacterial endosymbiont in the apicomplexan Cardiosporidium cionae.</title>
        <authorList>
            <person name="Hunter E.S."/>
            <person name="Paight C.J."/>
            <person name="Lane C.E."/>
        </authorList>
    </citation>
    <scope>NUCLEOTIDE SEQUENCE [LARGE SCALE GENOMIC DNA]</scope>
    <source>
        <strain evidence="10">ESH_2018</strain>
    </source>
</reference>
<gene>
    <name evidence="10" type="primary">ENO</name>
    <name evidence="10" type="ORF">IE077_002024</name>
</gene>
<accession>A0ABQ7JBU5</accession>
<dbReference type="PANTHER" id="PTHR11902:SF1">
    <property type="entry name" value="ENOLASE"/>
    <property type="match status" value="1"/>
</dbReference>
<dbReference type="EMBL" id="JADAQX010000180">
    <property type="protein sequence ID" value="KAF8821441.1"/>
    <property type="molecule type" value="Genomic_DNA"/>
</dbReference>
<evidence type="ECO:0000313" key="10">
    <source>
        <dbReference type="EMBL" id="KAF8821441.1"/>
    </source>
</evidence>
<keyword evidence="5" id="KW-0460">Magnesium</keyword>
<dbReference type="PANTHER" id="PTHR11902">
    <property type="entry name" value="ENOLASE"/>
    <property type="match status" value="1"/>
</dbReference>
<dbReference type="SMART" id="SM01193">
    <property type="entry name" value="Enolase_N"/>
    <property type="match status" value="1"/>
</dbReference>
<evidence type="ECO:0000259" key="9">
    <source>
        <dbReference type="SMART" id="SM01193"/>
    </source>
</evidence>
<evidence type="ECO:0000313" key="11">
    <source>
        <dbReference type="Proteomes" id="UP000823046"/>
    </source>
</evidence>
<dbReference type="Proteomes" id="UP000823046">
    <property type="component" value="Unassembled WGS sequence"/>
</dbReference>
<evidence type="ECO:0000256" key="1">
    <source>
        <dbReference type="ARBA" id="ARBA00005031"/>
    </source>
</evidence>
<feature type="domain" description="Enolase N-terminal" evidence="9">
    <location>
        <begin position="4"/>
        <end position="137"/>
    </location>
</feature>
<dbReference type="EC" id="4.2.1.11" evidence="3"/>
<evidence type="ECO:0000256" key="2">
    <source>
        <dbReference type="ARBA" id="ARBA00009604"/>
    </source>
</evidence>
<dbReference type="InterPro" id="IPR036849">
    <property type="entry name" value="Enolase-like_C_sf"/>
</dbReference>
<dbReference type="Pfam" id="PF00113">
    <property type="entry name" value="Enolase_C"/>
    <property type="match status" value="2"/>
</dbReference>
<comment type="caution">
    <text evidence="10">The sequence shown here is derived from an EMBL/GenBank/DDBJ whole genome shotgun (WGS) entry which is preliminary data.</text>
</comment>